<dbReference type="Pfam" id="PF05930">
    <property type="entry name" value="Phage_AlpA"/>
    <property type="match status" value="1"/>
</dbReference>
<dbReference type="SUPFAM" id="SSF46955">
    <property type="entry name" value="Putative DNA-binding domain"/>
    <property type="match status" value="1"/>
</dbReference>
<keyword evidence="2" id="KW-1185">Reference proteome</keyword>
<dbReference type="Gene3D" id="1.10.238.160">
    <property type="match status" value="1"/>
</dbReference>
<gene>
    <name evidence="1" type="ORF">HUO14_04735</name>
</gene>
<name>A0ABX2N0H2_9SPHN</name>
<sequence>MLDIEPNKLPDPPAARLLRLKEVQHRVGLGRSTIYRWMDDGKFPRPHSIGGYSVRWLESDINGWITSKTSLDATS</sequence>
<dbReference type="PANTHER" id="PTHR36154">
    <property type="entry name" value="DNA-BINDING TRANSCRIPTIONAL ACTIVATOR ALPA"/>
    <property type="match status" value="1"/>
</dbReference>
<proteinExistence type="predicted"/>
<evidence type="ECO:0000313" key="2">
    <source>
        <dbReference type="Proteomes" id="UP000652427"/>
    </source>
</evidence>
<dbReference type="RefSeq" id="WP_089134615.1">
    <property type="nucleotide sequence ID" value="NZ_JABWMH010000002.1"/>
</dbReference>
<accession>A0ABX2N0H2</accession>
<dbReference type="Proteomes" id="UP000652427">
    <property type="component" value="Unassembled WGS sequence"/>
</dbReference>
<reference evidence="1 2" key="1">
    <citation type="submission" date="2020-06" db="EMBL/GenBank/DDBJ databases">
        <authorList>
            <person name="Kim S.-J."/>
            <person name="Park S.-J."/>
        </authorList>
    </citation>
    <scope>NUCLEOTIDE SEQUENCE [LARGE SCALE GENOMIC DNA]</scope>
    <source>
        <strain evidence="1 2">SW-151</strain>
    </source>
</reference>
<dbReference type="InterPro" id="IPR009061">
    <property type="entry name" value="DNA-bd_dom_put_sf"/>
</dbReference>
<dbReference type="InterPro" id="IPR052931">
    <property type="entry name" value="Prophage_regulatory_activator"/>
</dbReference>
<evidence type="ECO:0000313" key="1">
    <source>
        <dbReference type="EMBL" id="NVD27215.1"/>
    </source>
</evidence>
<dbReference type="InterPro" id="IPR010260">
    <property type="entry name" value="AlpA"/>
</dbReference>
<dbReference type="EMBL" id="JABWMH010000002">
    <property type="protein sequence ID" value="NVD27215.1"/>
    <property type="molecule type" value="Genomic_DNA"/>
</dbReference>
<dbReference type="PANTHER" id="PTHR36154:SF1">
    <property type="entry name" value="DNA-BINDING TRANSCRIPTIONAL ACTIVATOR ALPA"/>
    <property type="match status" value="1"/>
</dbReference>
<protein>
    <submittedName>
        <fullName evidence="1">AlpA family transcriptional regulator</fullName>
    </submittedName>
</protein>
<comment type="caution">
    <text evidence="1">The sequence shown here is derived from an EMBL/GenBank/DDBJ whole genome shotgun (WGS) entry which is preliminary data.</text>
</comment>
<organism evidence="1 2">
    <name type="scientific">Parasphingorhabdus flavimaris</name>
    <dbReference type="NCBI Taxonomy" id="266812"/>
    <lineage>
        <taxon>Bacteria</taxon>
        <taxon>Pseudomonadati</taxon>
        <taxon>Pseudomonadota</taxon>
        <taxon>Alphaproteobacteria</taxon>
        <taxon>Sphingomonadales</taxon>
        <taxon>Sphingomonadaceae</taxon>
        <taxon>Parasphingorhabdus</taxon>
    </lineage>
</organism>